<dbReference type="EMBL" id="DS995721">
    <property type="protein sequence ID" value="EGE02114.1"/>
    <property type="molecule type" value="Genomic_DNA"/>
</dbReference>
<keyword evidence="2" id="KW-1185">Reference proteome</keyword>
<dbReference type="eggNOG" id="ENOG502RQ7V">
    <property type="taxonomic scope" value="Eukaryota"/>
</dbReference>
<protein>
    <submittedName>
        <fullName evidence="1">Uncharacterized protein</fullName>
    </submittedName>
</protein>
<proteinExistence type="predicted"/>
<dbReference type="HOGENOM" id="CLU_1817164_0_0_1"/>
<evidence type="ECO:0000313" key="1">
    <source>
        <dbReference type="EMBL" id="EGE02114.1"/>
    </source>
</evidence>
<gene>
    <name evidence="1" type="ORF">TEQG_01153</name>
</gene>
<sequence>MQAENSILSVLAYPAPEEGIPPVYLMHAPCIHRGTCHSQCTLIILQAMYERVLRNVYGVVHTNDTLIAGGSQNGTFLFGSKGSKEEEKDERAGDWPFPQAPSSCYIPAVSHHLPSTKLRERREREREIWFHPGVKEPSHHTR</sequence>
<organism evidence="1 2">
    <name type="scientific">Trichophyton equinum (strain ATCC MYA-4606 / CBS 127.97)</name>
    <name type="common">Horse ringworm fungus</name>
    <dbReference type="NCBI Taxonomy" id="559882"/>
    <lineage>
        <taxon>Eukaryota</taxon>
        <taxon>Fungi</taxon>
        <taxon>Dikarya</taxon>
        <taxon>Ascomycota</taxon>
        <taxon>Pezizomycotina</taxon>
        <taxon>Eurotiomycetes</taxon>
        <taxon>Eurotiomycetidae</taxon>
        <taxon>Onygenales</taxon>
        <taxon>Arthrodermataceae</taxon>
        <taxon>Trichophyton</taxon>
    </lineage>
</organism>
<reference evidence="2" key="1">
    <citation type="journal article" date="2012" name="MBio">
        <title>Comparative genome analysis of Trichophyton rubrum and related dermatophytes reveals candidate genes involved in infection.</title>
        <authorList>
            <person name="Martinez D.A."/>
            <person name="Oliver B.G."/>
            <person name="Graeser Y."/>
            <person name="Goldberg J.M."/>
            <person name="Li W."/>
            <person name="Martinez-Rossi N.M."/>
            <person name="Monod M."/>
            <person name="Shelest E."/>
            <person name="Barton R.C."/>
            <person name="Birch E."/>
            <person name="Brakhage A.A."/>
            <person name="Chen Z."/>
            <person name="Gurr S.J."/>
            <person name="Heiman D."/>
            <person name="Heitman J."/>
            <person name="Kosti I."/>
            <person name="Rossi A."/>
            <person name="Saif S."/>
            <person name="Samalova M."/>
            <person name="Saunders C.W."/>
            <person name="Shea T."/>
            <person name="Summerbell R.C."/>
            <person name="Xu J."/>
            <person name="Young S."/>
            <person name="Zeng Q."/>
            <person name="Birren B.W."/>
            <person name="Cuomo C.A."/>
            <person name="White T.C."/>
        </authorList>
    </citation>
    <scope>NUCLEOTIDE SEQUENCE [LARGE SCALE GENOMIC DNA]</scope>
    <source>
        <strain evidence="2">ATCC MYA-4606 / CBS 127.97</strain>
    </source>
</reference>
<name>F2PJP6_TRIEC</name>
<dbReference type="VEuPathDB" id="FungiDB:TEQG_01153"/>
<dbReference type="AlphaFoldDB" id="F2PJP6"/>
<dbReference type="Proteomes" id="UP000009169">
    <property type="component" value="Unassembled WGS sequence"/>
</dbReference>
<evidence type="ECO:0000313" key="2">
    <source>
        <dbReference type="Proteomes" id="UP000009169"/>
    </source>
</evidence>
<accession>F2PJP6</accession>